<organism evidence="1">
    <name type="scientific">Salix viminalis</name>
    <name type="common">Common osier</name>
    <name type="synonym">Basket willow</name>
    <dbReference type="NCBI Taxonomy" id="40686"/>
    <lineage>
        <taxon>Eukaryota</taxon>
        <taxon>Viridiplantae</taxon>
        <taxon>Streptophyta</taxon>
        <taxon>Embryophyta</taxon>
        <taxon>Tracheophyta</taxon>
        <taxon>Spermatophyta</taxon>
        <taxon>Magnoliopsida</taxon>
        <taxon>eudicotyledons</taxon>
        <taxon>Gunneridae</taxon>
        <taxon>Pentapetalae</taxon>
        <taxon>rosids</taxon>
        <taxon>fabids</taxon>
        <taxon>Malpighiales</taxon>
        <taxon>Salicaceae</taxon>
        <taxon>Saliceae</taxon>
        <taxon>Salix</taxon>
    </lineage>
</organism>
<proteinExistence type="predicted"/>
<dbReference type="EMBL" id="CAADRP010001574">
    <property type="protein sequence ID" value="VFU42076.1"/>
    <property type="molecule type" value="Genomic_DNA"/>
</dbReference>
<accession>A0A6N2LPI7</accession>
<evidence type="ECO:0000313" key="1">
    <source>
        <dbReference type="EMBL" id="VFU42076.1"/>
    </source>
</evidence>
<dbReference type="AlphaFoldDB" id="A0A6N2LPI7"/>
<protein>
    <submittedName>
        <fullName evidence="1">Uncharacterized protein</fullName>
    </submittedName>
</protein>
<reference evidence="1" key="1">
    <citation type="submission" date="2019-03" db="EMBL/GenBank/DDBJ databases">
        <authorList>
            <person name="Mank J."/>
            <person name="Almeida P."/>
        </authorList>
    </citation>
    <scope>NUCLEOTIDE SEQUENCE</scope>
    <source>
        <strain evidence="1">78183</strain>
    </source>
</reference>
<sequence length="211" mass="22940">MTTLQDSLLKLQFHKGIAAATMPTPNMNRVLCTIHVTEPEVSSGIIGLSSPSSFLGCGGAGAGARVRELRTPDLIMAEKAPSVGAKMVARLEQTLQLVAVQWLRPMLSLVLQLVAGIVFGSSGGREGQRMILGVMSNFSCANLAAASATNLVEKWERRNDLMCVKMYKLAKMREKRMKGKQFCCCKGDGKVKITKIISEVYKQVHAALPFR</sequence>
<gene>
    <name evidence="1" type="ORF">SVIM_LOCUS250065</name>
</gene>
<name>A0A6N2LPI7_SALVM</name>